<proteinExistence type="predicted"/>
<evidence type="ECO:0000313" key="9">
    <source>
        <dbReference type="Proteomes" id="UP000019384"/>
    </source>
</evidence>
<keyword evidence="5" id="KW-0653">Protein transport</keyword>
<dbReference type="PANTHER" id="PTHR10997">
    <property type="entry name" value="IMPORTIN-7, 8, 11"/>
    <property type="match status" value="1"/>
</dbReference>
<evidence type="ECO:0000259" key="7">
    <source>
        <dbReference type="PROSITE" id="PS50166"/>
    </source>
</evidence>
<dbReference type="InterPro" id="IPR016024">
    <property type="entry name" value="ARM-type_fold"/>
</dbReference>
<evidence type="ECO:0000256" key="6">
    <source>
        <dbReference type="ARBA" id="ARBA00023242"/>
    </source>
</evidence>
<dbReference type="OrthoDB" id="760868at2759"/>
<evidence type="ECO:0000256" key="2">
    <source>
        <dbReference type="ARBA" id="ARBA00004496"/>
    </source>
</evidence>
<dbReference type="PANTHER" id="PTHR10997:SF28">
    <property type="entry name" value="IMPORTIN BETA SMX1"/>
    <property type="match status" value="1"/>
</dbReference>
<dbReference type="GeneID" id="34522576"/>
<dbReference type="GO" id="GO:0005635">
    <property type="term" value="C:nuclear envelope"/>
    <property type="evidence" value="ECO:0007669"/>
    <property type="project" value="TreeGrafter"/>
</dbReference>
<dbReference type="EMBL" id="HG793130">
    <property type="protein sequence ID" value="CDK29200.1"/>
    <property type="molecule type" value="Genomic_DNA"/>
</dbReference>
<accession>W6MXN5</accession>
<dbReference type="PROSITE" id="PS50166">
    <property type="entry name" value="IMPORTIN_B_NT"/>
    <property type="match status" value="1"/>
</dbReference>
<feature type="domain" description="Importin N-terminal" evidence="7">
    <location>
        <begin position="67"/>
        <end position="146"/>
    </location>
</feature>
<dbReference type="Gene3D" id="1.25.10.10">
    <property type="entry name" value="Leucine-rich Repeat Variant"/>
    <property type="match status" value="1"/>
</dbReference>
<keyword evidence="3" id="KW-0813">Transport</keyword>
<keyword evidence="4" id="KW-0963">Cytoplasm</keyword>
<evidence type="ECO:0000313" key="8">
    <source>
        <dbReference type="EMBL" id="CDK29200.1"/>
    </source>
</evidence>
<evidence type="ECO:0000256" key="4">
    <source>
        <dbReference type="ARBA" id="ARBA00022490"/>
    </source>
</evidence>
<reference evidence="8" key="2">
    <citation type="submission" date="2014-02" db="EMBL/GenBank/DDBJ databases">
        <title>Complete DNA sequence of /Kuraishia capsulata/ illustrates novel genomic features among budding yeasts (/Saccharomycotina/).</title>
        <authorList>
            <person name="Morales L."/>
            <person name="Noel B."/>
            <person name="Porcel B."/>
            <person name="Marcet-Houben M."/>
            <person name="Hullo M-F."/>
            <person name="Sacerdot C."/>
            <person name="Tekaia F."/>
            <person name="Leh-Louis V."/>
            <person name="Despons L."/>
            <person name="Khanna V."/>
            <person name="Aury J-M."/>
            <person name="Barbe V."/>
            <person name="Couloux A."/>
            <person name="Labadie K."/>
            <person name="Pelletier E."/>
            <person name="Souciet J-L."/>
            <person name="Boekhout T."/>
            <person name="Gabaldon T."/>
            <person name="Wincker P."/>
            <person name="Dujon B."/>
        </authorList>
    </citation>
    <scope>NUCLEOTIDE SEQUENCE</scope>
    <source>
        <strain evidence="8">CBS 1993</strain>
    </source>
</reference>
<dbReference type="GO" id="GO:0005829">
    <property type="term" value="C:cytosol"/>
    <property type="evidence" value="ECO:0007669"/>
    <property type="project" value="TreeGrafter"/>
</dbReference>
<reference evidence="8" key="1">
    <citation type="submission" date="2013-12" db="EMBL/GenBank/DDBJ databases">
        <authorList>
            <person name="Genoscope - CEA"/>
        </authorList>
    </citation>
    <scope>NUCLEOTIDE SEQUENCE</scope>
    <source>
        <strain evidence="8">CBS 1993</strain>
    </source>
</reference>
<keyword evidence="9" id="KW-1185">Reference proteome</keyword>
<sequence>MNFSINLDFGTRPLGLLFGWKLARQSLMVVTSEVNQTQATIEAMDKQGLLQLLQDTLSPQQQVRQNAEQVLLNAQKQSGLLLACLELAADSSQKQEVQAAAAIYFKNVVRKYWYVKGGVPDRLKEFEINPQEKTSIKAQLIPAIVSVSFSKGHVSSQLTSSLQIILALKDWPDLLEGTVQLLRNASDLKYVYTGLLCLKELLKLERYEVNAHRQKLNQMVEVTFPILEPLLPTLVQNFHDSKSGEMCYTVLKIFKYSVFTYLPPYLASDLNKLSSWCTFHLNIISASLPDEILGLEDDDRTKTQDSRSKAKKWAYGNLNRFQSRHGGGIASRKEDVQLAAAFCEHFTPLILNCYWDIISQWHVDSRKNWLSSAALYHLIGFMNECITIDATWPMIESKLSAILSHIAVPTLCATEATVELFEDEPEEYLRRFFDFSREQNTADVASSTLVYTLARSRFSESIPLIIQLLSELFAARQSNLEDPKFALQSEAGLRILGTVWDSISKTTSPVHHQLEDIVKSFVLPQLQDKKFPFLQARACETLSLIDLKFTDMDLLSKLFESTSDCLEKTNSLPLQVEAADALRFLVGNEVVERALAPRIPMIMSQLLDFSNRYEIDLINNIIDDFVLKFAKELEPFAVQLANNLCQQFLRLGSELIQLESENPNSADGSEKEYQAGSIMNTMTTMIFSMTSSAELTQNLLREFSPAISLVLDNALTIFSTEAMEILETANYTLKKMTAEMWHFFDLTLNAFNLYGNEYYEDYQAFFDTCVTYGFRDAGFNDQRVQKFVTSILELLNERQEEGEVVDFCYELLYSIVLAIGPSVSVALGEIWKLVVTVETNLQLSEELAPDFDISLRSFLKLMLSALYVCPSQVIVAIGPEHFFKYVELYFNNADEYFITVFDFKLQIMALMSLLLNIEQIPPLQSHSQSIFEKLLRCLEILPSVLTKRMELIKSDLATTKEAALGEEEEDWNNVDEQESKELTRDTALDSVNIYAEFKQFMANQTPQNLAATLPEDKQKLIQLLTSS</sequence>
<gene>
    <name evidence="8" type="ORF">KUCA_T00005188001</name>
</gene>
<dbReference type="STRING" id="1382522.W6MXN5"/>
<name>W6MXN5_9ASCO</name>
<protein>
    <recommendedName>
        <fullName evidence="7">Importin N-terminal domain-containing protein</fullName>
    </recommendedName>
</protein>
<dbReference type="GO" id="GO:0006606">
    <property type="term" value="P:protein import into nucleus"/>
    <property type="evidence" value="ECO:0007669"/>
    <property type="project" value="TreeGrafter"/>
</dbReference>
<dbReference type="AlphaFoldDB" id="W6MXN5"/>
<dbReference type="SMART" id="SM00913">
    <property type="entry name" value="IBN_N"/>
    <property type="match status" value="1"/>
</dbReference>
<evidence type="ECO:0000256" key="1">
    <source>
        <dbReference type="ARBA" id="ARBA00004123"/>
    </source>
</evidence>
<dbReference type="RefSeq" id="XP_022461188.1">
    <property type="nucleotide sequence ID" value="XM_022600359.1"/>
</dbReference>
<dbReference type="InterPro" id="IPR011989">
    <property type="entry name" value="ARM-like"/>
</dbReference>
<dbReference type="Pfam" id="PF03810">
    <property type="entry name" value="IBN_N"/>
    <property type="match status" value="1"/>
</dbReference>
<evidence type="ECO:0000256" key="5">
    <source>
        <dbReference type="ARBA" id="ARBA00022927"/>
    </source>
</evidence>
<dbReference type="HOGENOM" id="CLU_004196_0_0_1"/>
<dbReference type="InterPro" id="IPR013713">
    <property type="entry name" value="XPO2_central"/>
</dbReference>
<dbReference type="SUPFAM" id="SSF48371">
    <property type="entry name" value="ARM repeat"/>
    <property type="match status" value="1"/>
</dbReference>
<evidence type="ECO:0000256" key="3">
    <source>
        <dbReference type="ARBA" id="ARBA00022448"/>
    </source>
</evidence>
<comment type="subcellular location">
    <subcellularLocation>
        <location evidence="2">Cytoplasm</location>
    </subcellularLocation>
    <subcellularLocation>
        <location evidence="1">Nucleus</location>
    </subcellularLocation>
</comment>
<dbReference type="GO" id="GO:0031267">
    <property type="term" value="F:small GTPase binding"/>
    <property type="evidence" value="ECO:0007669"/>
    <property type="project" value="InterPro"/>
</dbReference>
<dbReference type="Pfam" id="PF08506">
    <property type="entry name" value="Cse1"/>
    <property type="match status" value="1"/>
</dbReference>
<dbReference type="Proteomes" id="UP000019384">
    <property type="component" value="Unassembled WGS sequence"/>
</dbReference>
<dbReference type="InterPro" id="IPR001494">
    <property type="entry name" value="Importin-beta_N"/>
</dbReference>
<keyword evidence="6" id="KW-0539">Nucleus</keyword>
<organism evidence="8 9">
    <name type="scientific">Kuraishia capsulata CBS 1993</name>
    <dbReference type="NCBI Taxonomy" id="1382522"/>
    <lineage>
        <taxon>Eukaryota</taxon>
        <taxon>Fungi</taxon>
        <taxon>Dikarya</taxon>
        <taxon>Ascomycota</taxon>
        <taxon>Saccharomycotina</taxon>
        <taxon>Pichiomycetes</taxon>
        <taxon>Pichiales</taxon>
        <taxon>Pichiaceae</taxon>
        <taxon>Kuraishia</taxon>
    </lineage>
</organism>